<keyword evidence="4" id="KW-0233">DNA recombination</keyword>
<dbReference type="PROSITE" id="PS51900">
    <property type="entry name" value="CB"/>
    <property type="match status" value="1"/>
</dbReference>
<dbReference type="GO" id="GO:0006310">
    <property type="term" value="P:DNA recombination"/>
    <property type="evidence" value="ECO:0007669"/>
    <property type="project" value="UniProtKB-KW"/>
</dbReference>
<dbReference type="InterPro" id="IPR010998">
    <property type="entry name" value="Integrase_recombinase_N"/>
</dbReference>
<evidence type="ECO:0000256" key="3">
    <source>
        <dbReference type="ARBA" id="ARBA00023125"/>
    </source>
</evidence>
<dbReference type="Pfam" id="PF00589">
    <property type="entry name" value="Phage_integrase"/>
    <property type="match status" value="1"/>
</dbReference>
<evidence type="ECO:0000259" key="7">
    <source>
        <dbReference type="PROSITE" id="PS51900"/>
    </source>
</evidence>
<evidence type="ECO:0000313" key="11">
    <source>
        <dbReference type="Proteomes" id="UP000290588"/>
    </source>
</evidence>
<keyword evidence="2" id="KW-0229">DNA integration</keyword>
<feature type="domain" description="Tyr recombinase" evidence="6">
    <location>
        <begin position="177"/>
        <end position="359"/>
    </location>
</feature>
<dbReference type="CDD" id="cd00397">
    <property type="entry name" value="DNA_BRE_C"/>
    <property type="match status" value="1"/>
</dbReference>
<evidence type="ECO:0000313" key="8">
    <source>
        <dbReference type="EMBL" id="AXX94977.1"/>
    </source>
</evidence>
<evidence type="ECO:0000256" key="2">
    <source>
        <dbReference type="ARBA" id="ARBA00022908"/>
    </source>
</evidence>
<proteinExistence type="inferred from homology"/>
<dbReference type="EMBL" id="CP032097">
    <property type="protein sequence ID" value="AXX94977.1"/>
    <property type="molecule type" value="Genomic_DNA"/>
</dbReference>
<dbReference type="Proteomes" id="UP000262582">
    <property type="component" value="Chromosome"/>
</dbReference>
<protein>
    <submittedName>
        <fullName evidence="8 9">Integrase</fullName>
    </submittedName>
</protein>
<accession>A0A347U7Z9</accession>
<keyword evidence="10" id="KW-1185">Reference proteome</keyword>
<evidence type="ECO:0000256" key="4">
    <source>
        <dbReference type="ARBA" id="ARBA00023172"/>
    </source>
</evidence>
<dbReference type="InterPro" id="IPR057084">
    <property type="entry name" value="Int_N"/>
</dbReference>
<dbReference type="RefSeq" id="WP_118917173.1">
    <property type="nucleotide sequence ID" value="NZ_CP032097.1"/>
</dbReference>
<evidence type="ECO:0000259" key="6">
    <source>
        <dbReference type="PROSITE" id="PS51898"/>
    </source>
</evidence>
<dbReference type="InterPro" id="IPR011010">
    <property type="entry name" value="DNA_brk_join_enz"/>
</dbReference>
<dbReference type="Proteomes" id="UP000290588">
    <property type="component" value="Unassembled WGS sequence"/>
</dbReference>
<feature type="domain" description="Core-binding (CB)" evidence="7">
    <location>
        <begin position="77"/>
        <end position="156"/>
    </location>
</feature>
<dbReference type="SUPFAM" id="SSF56349">
    <property type="entry name" value="DNA breaking-rejoining enzymes"/>
    <property type="match status" value="1"/>
</dbReference>
<evidence type="ECO:0000313" key="10">
    <source>
        <dbReference type="Proteomes" id="UP000262582"/>
    </source>
</evidence>
<sequence>MIKIKSKKYVGVYHQVLMNKDKAYYITYKENGKKIWLKIGLHSEGVREDYCNQKRGEITSKIRLGEDLPEVAKKNVLTLNEYAKKFYDDKEIHNKQNKKTRARIEKHIQETLGDIPLNKITKEQIEQIQKDKSKILAPATVNFIIGQLSAIFNNAMENQLIDKNPCQFVKNIKINNTRVRYLELEEIKELKDRLKDDLCLYYFVMLGLSTGGRLQTLCNIKVSDIKSNGTIKLYDFKNESEYYGFINESLKKELLVFIEKFNKKSNDFLFQTTQIENYMNQYYYRQLQPIFDELYNNKVKNISKQDKVVIHTLRHTFASQLAINNTPILTIKKLMNHTDIKTTMKYAKLSKSNGEEEVGRLTKTLISL</sequence>
<dbReference type="EMBL" id="NXIG01000007">
    <property type="protein sequence ID" value="RXI30301.1"/>
    <property type="molecule type" value="Genomic_DNA"/>
</dbReference>
<dbReference type="InterPro" id="IPR002104">
    <property type="entry name" value="Integrase_catalytic"/>
</dbReference>
<dbReference type="Gene3D" id="1.10.150.130">
    <property type="match status" value="1"/>
</dbReference>
<dbReference type="OrthoDB" id="9789256at2"/>
<dbReference type="AlphaFoldDB" id="A0A347U7Z9"/>
<dbReference type="PANTHER" id="PTHR30349:SF64">
    <property type="entry name" value="PROPHAGE INTEGRASE INTD-RELATED"/>
    <property type="match status" value="1"/>
</dbReference>
<dbReference type="Gene3D" id="1.10.443.10">
    <property type="entry name" value="Intergrase catalytic core"/>
    <property type="match status" value="1"/>
</dbReference>
<reference evidence="8 10" key="2">
    <citation type="submission" date="2018-08" db="EMBL/GenBank/DDBJ databases">
        <title>Complete genome of the Arcobacter ellisii type strain LMG 26155.</title>
        <authorList>
            <person name="Miller W.G."/>
            <person name="Yee E."/>
            <person name="Bono J.L."/>
        </authorList>
    </citation>
    <scope>NUCLEOTIDE SEQUENCE [LARGE SCALE GENOMIC DNA]</scope>
    <source>
        <strain evidence="8 10">LMG 26155</strain>
    </source>
</reference>
<evidence type="ECO:0000256" key="1">
    <source>
        <dbReference type="ARBA" id="ARBA00008857"/>
    </source>
</evidence>
<dbReference type="GO" id="GO:0015074">
    <property type="term" value="P:DNA integration"/>
    <property type="evidence" value="ECO:0007669"/>
    <property type="project" value="UniProtKB-KW"/>
</dbReference>
<gene>
    <name evidence="8" type="ORF">AELL_1314</name>
    <name evidence="9" type="ORF">CP962_08105</name>
</gene>
<comment type="similarity">
    <text evidence="1">Belongs to the 'phage' integrase family.</text>
</comment>
<keyword evidence="3 5" id="KW-0238">DNA-binding</keyword>
<evidence type="ECO:0000256" key="5">
    <source>
        <dbReference type="PROSITE-ProRule" id="PRU01248"/>
    </source>
</evidence>
<dbReference type="GO" id="GO:0003677">
    <property type="term" value="F:DNA binding"/>
    <property type="evidence" value="ECO:0007669"/>
    <property type="project" value="UniProtKB-UniRule"/>
</dbReference>
<dbReference type="KEGG" id="aell:AELL_1314"/>
<reference evidence="9 11" key="1">
    <citation type="submission" date="2017-09" db="EMBL/GenBank/DDBJ databases">
        <title>Genomics of the genus Arcobacter.</title>
        <authorList>
            <person name="Perez-Cataluna A."/>
            <person name="Figueras M.J."/>
            <person name="Salas-Masso N."/>
        </authorList>
    </citation>
    <scope>NUCLEOTIDE SEQUENCE [LARGE SCALE GENOMIC DNA]</scope>
    <source>
        <strain evidence="9 11">CECT 7837</strain>
    </source>
</reference>
<name>A0A347U7Z9_9BACT</name>
<organism evidence="9 11">
    <name type="scientific">Arcobacter ellisii</name>
    <dbReference type="NCBI Taxonomy" id="913109"/>
    <lineage>
        <taxon>Bacteria</taxon>
        <taxon>Pseudomonadati</taxon>
        <taxon>Campylobacterota</taxon>
        <taxon>Epsilonproteobacteria</taxon>
        <taxon>Campylobacterales</taxon>
        <taxon>Arcobacteraceae</taxon>
        <taxon>Arcobacter</taxon>
    </lineage>
</organism>
<dbReference type="InterPro" id="IPR050090">
    <property type="entry name" value="Tyrosine_recombinase_XerCD"/>
</dbReference>
<dbReference type="InterPro" id="IPR013762">
    <property type="entry name" value="Integrase-like_cat_sf"/>
</dbReference>
<dbReference type="Pfam" id="PF24624">
    <property type="entry name" value="Int_N"/>
    <property type="match status" value="1"/>
</dbReference>
<evidence type="ECO:0000313" key="9">
    <source>
        <dbReference type="EMBL" id="RXI30301.1"/>
    </source>
</evidence>
<dbReference type="InterPro" id="IPR044068">
    <property type="entry name" value="CB"/>
</dbReference>
<dbReference type="PROSITE" id="PS51898">
    <property type="entry name" value="TYR_RECOMBINASE"/>
    <property type="match status" value="1"/>
</dbReference>
<dbReference type="PANTHER" id="PTHR30349">
    <property type="entry name" value="PHAGE INTEGRASE-RELATED"/>
    <property type="match status" value="1"/>
</dbReference>